<sequence>MQGDSTRRLQRPEAEGSGSIHNNPSPSPNYSYLLLIHAGMISSRYGPGYRDTGYGTGVQGTDPAHKGTGIPESRV</sequence>
<dbReference type="EMBL" id="CM046389">
    <property type="protein sequence ID" value="KAI8566580.1"/>
    <property type="molecule type" value="Genomic_DNA"/>
</dbReference>
<gene>
    <name evidence="1" type="ORF">RHMOL_Rhmol02G0051700</name>
</gene>
<evidence type="ECO:0000313" key="2">
    <source>
        <dbReference type="Proteomes" id="UP001062846"/>
    </source>
</evidence>
<evidence type="ECO:0000313" key="1">
    <source>
        <dbReference type="EMBL" id="KAI8566580.1"/>
    </source>
</evidence>
<organism evidence="1 2">
    <name type="scientific">Rhododendron molle</name>
    <name type="common">Chinese azalea</name>
    <name type="synonym">Azalea mollis</name>
    <dbReference type="NCBI Taxonomy" id="49168"/>
    <lineage>
        <taxon>Eukaryota</taxon>
        <taxon>Viridiplantae</taxon>
        <taxon>Streptophyta</taxon>
        <taxon>Embryophyta</taxon>
        <taxon>Tracheophyta</taxon>
        <taxon>Spermatophyta</taxon>
        <taxon>Magnoliopsida</taxon>
        <taxon>eudicotyledons</taxon>
        <taxon>Gunneridae</taxon>
        <taxon>Pentapetalae</taxon>
        <taxon>asterids</taxon>
        <taxon>Ericales</taxon>
        <taxon>Ericaceae</taxon>
        <taxon>Ericoideae</taxon>
        <taxon>Rhodoreae</taxon>
        <taxon>Rhododendron</taxon>
    </lineage>
</organism>
<accession>A0ACC0PM77</accession>
<proteinExistence type="predicted"/>
<comment type="caution">
    <text evidence="1">The sequence shown here is derived from an EMBL/GenBank/DDBJ whole genome shotgun (WGS) entry which is preliminary data.</text>
</comment>
<name>A0ACC0PM77_RHOML</name>
<dbReference type="Proteomes" id="UP001062846">
    <property type="component" value="Chromosome 2"/>
</dbReference>
<keyword evidence="2" id="KW-1185">Reference proteome</keyword>
<protein>
    <submittedName>
        <fullName evidence="1">Uncharacterized protein</fullName>
    </submittedName>
</protein>
<reference evidence="1" key="1">
    <citation type="submission" date="2022-02" db="EMBL/GenBank/DDBJ databases">
        <title>Plant Genome Project.</title>
        <authorList>
            <person name="Zhang R.-G."/>
        </authorList>
    </citation>
    <scope>NUCLEOTIDE SEQUENCE</scope>
    <source>
        <strain evidence="1">AT1</strain>
    </source>
</reference>